<reference evidence="2" key="1">
    <citation type="submission" date="2020-02" db="EMBL/GenBank/DDBJ databases">
        <authorList>
            <person name="Meier V. D."/>
        </authorList>
    </citation>
    <scope>NUCLEOTIDE SEQUENCE</scope>
    <source>
        <strain evidence="2">AVDCRST_MAG90</strain>
    </source>
</reference>
<protein>
    <submittedName>
        <fullName evidence="2">Chaperone required for the assembly of the mitochondrial F1-ATPase</fullName>
    </submittedName>
</protein>
<feature type="compositionally biased region" description="Low complexity" evidence="1">
    <location>
        <begin position="164"/>
        <end position="185"/>
    </location>
</feature>
<feature type="non-terminal residue" evidence="2">
    <location>
        <position position="263"/>
    </location>
</feature>
<evidence type="ECO:0000313" key="2">
    <source>
        <dbReference type="EMBL" id="CAA9309333.1"/>
    </source>
</evidence>
<organism evidence="2">
    <name type="scientific">uncultured Microvirga sp</name>
    <dbReference type="NCBI Taxonomy" id="412392"/>
    <lineage>
        <taxon>Bacteria</taxon>
        <taxon>Pseudomonadati</taxon>
        <taxon>Pseudomonadota</taxon>
        <taxon>Alphaproteobacteria</taxon>
        <taxon>Hyphomicrobiales</taxon>
        <taxon>Methylobacteriaceae</taxon>
        <taxon>Microvirga</taxon>
        <taxon>environmental samples</taxon>
    </lineage>
</organism>
<feature type="compositionally biased region" description="Basic and acidic residues" evidence="1">
    <location>
        <begin position="194"/>
        <end position="209"/>
    </location>
</feature>
<feature type="region of interest" description="Disordered" evidence="1">
    <location>
        <begin position="45"/>
        <end position="263"/>
    </location>
</feature>
<dbReference type="EMBL" id="CADCUC010000064">
    <property type="protein sequence ID" value="CAA9309333.1"/>
    <property type="molecule type" value="Genomic_DNA"/>
</dbReference>
<sequence>DVGQTHRNLVPGQGRSRPRSGQDRAGWHEAQLAEALLRARLDGRAERRLRSPARWPHRQNSGPEAPSGPDPVAGGGSGRGVVPPRDGNQPGRDASDAHRELGHRRRRAPARGGDRGHGGLRRFRSGLLPGRRARAAGASGGRGLGPDSGLGQGGARRPFHPEPGGDACGAARAGARGRAPPARGRNLGLPHRGAARDDDADRFGPDRARPCGRCAHPRGGLGDRSCRRAFSGEPVGRGRGRPETPRRARGRLPCRLDDLRDDL</sequence>
<feature type="compositionally biased region" description="Basic and acidic residues" evidence="1">
    <location>
        <begin position="254"/>
        <end position="263"/>
    </location>
</feature>
<dbReference type="AlphaFoldDB" id="A0A6J4KLL4"/>
<gene>
    <name evidence="2" type="ORF">AVDCRST_MAG90-323</name>
</gene>
<proteinExistence type="predicted"/>
<evidence type="ECO:0000256" key="1">
    <source>
        <dbReference type="SAM" id="MobiDB-lite"/>
    </source>
</evidence>
<name>A0A6J4KLL4_9HYPH</name>
<feature type="region of interest" description="Disordered" evidence="1">
    <location>
        <begin position="1"/>
        <end position="28"/>
    </location>
</feature>
<feature type="non-terminal residue" evidence="2">
    <location>
        <position position="1"/>
    </location>
</feature>
<accession>A0A6J4KLL4</accession>
<feature type="compositionally biased region" description="Gly residues" evidence="1">
    <location>
        <begin position="138"/>
        <end position="154"/>
    </location>
</feature>